<dbReference type="GeneID" id="109484220"/>
<dbReference type="GO" id="GO:0015174">
    <property type="term" value="F:basic amino acid transmembrane transporter activity"/>
    <property type="evidence" value="ECO:0007669"/>
    <property type="project" value="TreeGrafter"/>
</dbReference>
<feature type="region of interest" description="Disordered" evidence="1">
    <location>
        <begin position="405"/>
        <end position="495"/>
    </location>
</feature>
<name>A0A6P4ZPC3_BRABE</name>
<keyword evidence="3" id="KW-1185">Reference proteome</keyword>
<dbReference type="InterPro" id="IPR051415">
    <property type="entry name" value="LAAT-1"/>
</dbReference>
<feature type="transmembrane region" description="Helical" evidence="2">
    <location>
        <begin position="88"/>
        <end position="107"/>
    </location>
</feature>
<dbReference type="GO" id="GO:0016020">
    <property type="term" value="C:membrane"/>
    <property type="evidence" value="ECO:0007669"/>
    <property type="project" value="TreeGrafter"/>
</dbReference>
<reference evidence="4" key="1">
    <citation type="submission" date="2025-08" db="UniProtKB">
        <authorList>
            <consortium name="RefSeq"/>
        </authorList>
    </citation>
    <scope>IDENTIFICATION</scope>
    <source>
        <tissue evidence="4">Gonad</tissue>
    </source>
</reference>
<dbReference type="OrthoDB" id="8048523at2759"/>
<organism evidence="3 4">
    <name type="scientific">Branchiostoma belcheri</name>
    <name type="common">Amphioxus</name>
    <dbReference type="NCBI Taxonomy" id="7741"/>
    <lineage>
        <taxon>Eukaryota</taxon>
        <taxon>Metazoa</taxon>
        <taxon>Chordata</taxon>
        <taxon>Cephalochordata</taxon>
        <taxon>Leptocardii</taxon>
        <taxon>Amphioxiformes</taxon>
        <taxon>Branchiostomatidae</taxon>
        <taxon>Branchiostoma</taxon>
    </lineage>
</organism>
<dbReference type="KEGG" id="bbel:109484220"/>
<keyword evidence="2" id="KW-0472">Membrane</keyword>
<keyword evidence="2" id="KW-1133">Transmembrane helix</keyword>
<keyword evidence="2" id="KW-0812">Transmembrane</keyword>
<feature type="transmembrane region" description="Helical" evidence="2">
    <location>
        <begin position="26"/>
        <end position="47"/>
    </location>
</feature>
<feature type="compositionally biased region" description="Polar residues" evidence="1">
    <location>
        <begin position="417"/>
        <end position="431"/>
    </location>
</feature>
<dbReference type="PANTHER" id="PTHR16201:SF34">
    <property type="entry name" value="LYSOSOMAL AMINO ACID TRANSPORTER 1"/>
    <property type="match status" value="1"/>
</dbReference>
<dbReference type="Proteomes" id="UP000515135">
    <property type="component" value="Unplaced"/>
</dbReference>
<feature type="transmembrane region" description="Helical" evidence="2">
    <location>
        <begin position="59"/>
        <end position="82"/>
    </location>
</feature>
<dbReference type="RefSeq" id="XP_019643035.1">
    <property type="nucleotide sequence ID" value="XM_019787476.1"/>
</dbReference>
<evidence type="ECO:0000256" key="2">
    <source>
        <dbReference type="SAM" id="Phobius"/>
    </source>
</evidence>
<feature type="transmembrane region" description="Helical" evidence="2">
    <location>
        <begin position="185"/>
        <end position="204"/>
    </location>
</feature>
<sequence length="544" mass="61608">MEGNCSFVTPWLVQAFGGCVFYRQQASGYALGVCSICVWFVVHIMILKVKWRESHSNNAAFWLLLHCCTADLCNLVGSVMAVQMGAQILVGLYLCCMQAAFIAQFAVMRCGWRNRLSAMSDQCEDCWYRLRKGRQDEMNMLCVLPFWALSAGFLCLDTAAWTPVIQPVLHRNPTGRSLLTHSNNMFENSHMSTGYSLGMVSAVLNWTGRLPQILQVYKGKPPPRLYLPISTLSVTANFLYALGIITHGAEGDFMLYHLPWLLGSLGTAGIDIGLSIQMYINNHRREKKMPDDIVSLLQHPDDHEASFEKHREDQDQTWLPLTNITAEEEVPMLDNQHAILDLDQPNIAETVENDPIRFEEKFVAPFLGAMNPADKEEFYDSVAKDPKAFLCAYMKMRDFLKPVEFDPKQFGGHSDTTDNNSDGATPESQEPPSHPPRAIIKVETISSSDSESPDDSDLEWDFEGVTDEGTWEVGRSQRTTEVETDAFIPPDTTLEPNLLDKDDYWFEDELKKDMQGTQEEDLLRHLQQELDRSVKDAERLLKKS</sequence>
<accession>A0A6P4ZPC3</accession>
<proteinExistence type="predicted"/>
<evidence type="ECO:0000313" key="3">
    <source>
        <dbReference type="Proteomes" id="UP000515135"/>
    </source>
</evidence>
<feature type="transmembrane region" description="Helical" evidence="2">
    <location>
        <begin position="141"/>
        <end position="165"/>
    </location>
</feature>
<protein>
    <submittedName>
        <fullName evidence="4">Lysosomal amino acid transporter 1-like isoform X1</fullName>
    </submittedName>
</protein>
<feature type="compositionally biased region" description="Acidic residues" evidence="1">
    <location>
        <begin position="451"/>
        <end position="470"/>
    </location>
</feature>
<evidence type="ECO:0000256" key="1">
    <source>
        <dbReference type="SAM" id="MobiDB-lite"/>
    </source>
</evidence>
<feature type="transmembrane region" description="Helical" evidence="2">
    <location>
        <begin position="258"/>
        <end position="280"/>
    </location>
</feature>
<feature type="transmembrane region" description="Helical" evidence="2">
    <location>
        <begin position="225"/>
        <end position="246"/>
    </location>
</feature>
<gene>
    <name evidence="4" type="primary">LOC109484220</name>
</gene>
<dbReference type="PANTHER" id="PTHR16201">
    <property type="entry name" value="SEVEN TRANSMEMBRANE PROTEIN 1-RELATED"/>
    <property type="match status" value="1"/>
</dbReference>
<dbReference type="AlphaFoldDB" id="A0A6P4ZPC3"/>
<evidence type="ECO:0000313" key="4">
    <source>
        <dbReference type="RefSeq" id="XP_019643035.1"/>
    </source>
</evidence>